<reference evidence="2" key="1">
    <citation type="journal article" date="2023" name="Mol. Phylogenet. Evol.">
        <title>Genome-scale phylogeny and comparative genomics of the fungal order Sordariales.</title>
        <authorList>
            <person name="Hensen N."/>
            <person name="Bonometti L."/>
            <person name="Westerberg I."/>
            <person name="Brannstrom I.O."/>
            <person name="Guillou S."/>
            <person name="Cros-Aarteil S."/>
            <person name="Calhoun S."/>
            <person name="Haridas S."/>
            <person name="Kuo A."/>
            <person name="Mondo S."/>
            <person name="Pangilinan J."/>
            <person name="Riley R."/>
            <person name="LaButti K."/>
            <person name="Andreopoulos B."/>
            <person name="Lipzen A."/>
            <person name="Chen C."/>
            <person name="Yan M."/>
            <person name="Daum C."/>
            <person name="Ng V."/>
            <person name="Clum A."/>
            <person name="Steindorff A."/>
            <person name="Ohm R.A."/>
            <person name="Martin F."/>
            <person name="Silar P."/>
            <person name="Natvig D.O."/>
            <person name="Lalanne C."/>
            <person name="Gautier V."/>
            <person name="Ament-Velasquez S.L."/>
            <person name="Kruys A."/>
            <person name="Hutchinson M.I."/>
            <person name="Powell A.J."/>
            <person name="Barry K."/>
            <person name="Miller A.N."/>
            <person name="Grigoriev I.V."/>
            <person name="Debuchy R."/>
            <person name="Gladieux P."/>
            <person name="Hiltunen Thoren M."/>
            <person name="Johannesson H."/>
        </authorList>
    </citation>
    <scope>NUCLEOTIDE SEQUENCE</scope>
    <source>
        <strain evidence="2">CBS 123565</strain>
    </source>
</reference>
<name>A0AAN6UFA1_9PEZI</name>
<dbReference type="Proteomes" id="UP001304895">
    <property type="component" value="Unassembled WGS sequence"/>
</dbReference>
<reference evidence="2" key="2">
    <citation type="submission" date="2023-05" db="EMBL/GenBank/DDBJ databases">
        <authorList>
            <consortium name="Lawrence Berkeley National Laboratory"/>
            <person name="Steindorff A."/>
            <person name="Hensen N."/>
            <person name="Bonometti L."/>
            <person name="Westerberg I."/>
            <person name="Brannstrom I.O."/>
            <person name="Guillou S."/>
            <person name="Cros-Aarteil S."/>
            <person name="Calhoun S."/>
            <person name="Haridas S."/>
            <person name="Kuo A."/>
            <person name="Mondo S."/>
            <person name="Pangilinan J."/>
            <person name="Riley R."/>
            <person name="Labutti K."/>
            <person name="Andreopoulos B."/>
            <person name="Lipzen A."/>
            <person name="Chen C."/>
            <person name="Yanf M."/>
            <person name="Daum C."/>
            <person name="Ng V."/>
            <person name="Clum A."/>
            <person name="Ohm R."/>
            <person name="Martin F."/>
            <person name="Silar P."/>
            <person name="Natvig D."/>
            <person name="Lalanne C."/>
            <person name="Gautier V."/>
            <person name="Ament-Velasquez S.L."/>
            <person name="Kruys A."/>
            <person name="Hutchinson M.I."/>
            <person name="Powell A.J."/>
            <person name="Barry K."/>
            <person name="Miller A.N."/>
            <person name="Grigoriev I.V."/>
            <person name="Debuchy R."/>
            <person name="Gladieux P."/>
            <person name="Thoren M.H."/>
            <person name="Johannesson H."/>
        </authorList>
    </citation>
    <scope>NUCLEOTIDE SEQUENCE</scope>
    <source>
        <strain evidence="2">CBS 123565</strain>
    </source>
</reference>
<feature type="compositionally biased region" description="Low complexity" evidence="1">
    <location>
        <begin position="7"/>
        <end position="22"/>
    </location>
</feature>
<gene>
    <name evidence="2" type="ORF">BT67DRAFT_386924</name>
</gene>
<dbReference type="GO" id="GO:0005739">
    <property type="term" value="C:mitochondrion"/>
    <property type="evidence" value="ECO:0007669"/>
    <property type="project" value="InterPro"/>
</dbReference>
<sequence>MSALRQRAAQLARQARTTRPAAVRNTRSYGSSHGHEEHGHNVEEPLGASFYITAAAVVGSIFVYKISRPDENGEVSAVHKYFAKLADYGKEWETKNHLMTAALTQAAHDKHLLLGAERSKHHELRFPEVFSTGSPFNVPAGHYANMDAVVAHYRKQHLDDEERKAKRLAAASQ</sequence>
<keyword evidence="3" id="KW-1185">Reference proteome</keyword>
<evidence type="ECO:0000313" key="2">
    <source>
        <dbReference type="EMBL" id="KAK4131835.1"/>
    </source>
</evidence>
<evidence type="ECO:0000313" key="3">
    <source>
        <dbReference type="Proteomes" id="UP001304895"/>
    </source>
</evidence>
<proteinExistence type="predicted"/>
<evidence type="ECO:0008006" key="4">
    <source>
        <dbReference type="Google" id="ProtNLM"/>
    </source>
</evidence>
<comment type="caution">
    <text evidence="2">The sequence shown here is derived from an EMBL/GenBank/DDBJ whole genome shotgun (WGS) entry which is preliminary data.</text>
</comment>
<evidence type="ECO:0000256" key="1">
    <source>
        <dbReference type="SAM" id="MobiDB-lite"/>
    </source>
</evidence>
<protein>
    <recommendedName>
        <fullName evidence="4">NADH-ubiquinone oxidoreductase 17.8 kDa subunit</fullName>
    </recommendedName>
</protein>
<feature type="region of interest" description="Disordered" evidence="1">
    <location>
        <begin position="7"/>
        <end position="41"/>
    </location>
</feature>
<dbReference type="EMBL" id="MU853421">
    <property type="protein sequence ID" value="KAK4131835.1"/>
    <property type="molecule type" value="Genomic_DNA"/>
</dbReference>
<dbReference type="AlphaFoldDB" id="A0AAN6UFA1"/>
<accession>A0AAN6UFA1</accession>
<dbReference type="PANTHER" id="PTHR42100:SF1">
    <property type="entry name" value="OXIDOREDUCTASE 178 KDA SUBUNIT, PUTATIVE (AFU_ORTHOLOGUE AFUA_8G04320)-RELATED"/>
    <property type="match status" value="1"/>
</dbReference>
<organism evidence="2 3">
    <name type="scientific">Trichocladium antarcticum</name>
    <dbReference type="NCBI Taxonomy" id="1450529"/>
    <lineage>
        <taxon>Eukaryota</taxon>
        <taxon>Fungi</taxon>
        <taxon>Dikarya</taxon>
        <taxon>Ascomycota</taxon>
        <taxon>Pezizomycotina</taxon>
        <taxon>Sordariomycetes</taxon>
        <taxon>Sordariomycetidae</taxon>
        <taxon>Sordariales</taxon>
        <taxon>Chaetomiaceae</taxon>
        <taxon>Trichocladium</taxon>
    </lineage>
</organism>
<dbReference type="PANTHER" id="PTHR42100">
    <property type="entry name" value="OXIDOREDUCTASE 178 KDA SUBUNIT, PUTATIVE (AFU_ORTHOLOGUE AFUA_8G04320)-RELATED"/>
    <property type="match status" value="1"/>
</dbReference>
<dbReference type="InterPro" id="IPR034444">
    <property type="entry name" value="Nuo17.8"/>
</dbReference>